<sequence length="246" mass="27373">MSILALRSDLIPFLEPFLPQNELSSSKPFVTLTYAQSVDSRISKGRGLRTTISHKETKAMTHYLRFHHDGIVVGAGTALADDPGLNCKWSPSDGEPTLQTSPRPIIIDPHRKWKFKGSQMENLFIQEKGKAPIIIVKQVPPANERESGVTYMSMQVDDKSGQFNWQELVHKLKSDFNLNSIMVEGGAIVINDLLNRPDVVDSLIVTIGATYLGKNGVEVSPLNGDFELKNVTWWRGTRDAIMCANL</sequence>
<comment type="pathway">
    <text evidence="2">Cofactor biosynthesis; riboflavin biosynthesis.</text>
</comment>
<dbReference type="Proteomes" id="UP000190831">
    <property type="component" value="Chromosome C"/>
</dbReference>
<comment type="subunit">
    <text evidence="4">Homodimer.</text>
</comment>
<comment type="catalytic activity">
    <reaction evidence="13">
        <text>2,5-diamino-6-(1-D-ribitylamino)pyrimidin-4(3H)-one 5'-phosphate + NADP(+) = 2,5-diamino-6-(1-D-ribosylamino)pyrimidin-4(3H)-one 5'-phosphate + NADPH + H(+)</text>
        <dbReference type="Rhea" id="RHEA:27278"/>
        <dbReference type="ChEBI" id="CHEBI:15378"/>
        <dbReference type="ChEBI" id="CHEBI:57783"/>
        <dbReference type="ChEBI" id="CHEBI:58349"/>
        <dbReference type="ChEBI" id="CHEBI:58890"/>
        <dbReference type="ChEBI" id="CHEBI:59545"/>
        <dbReference type="EC" id="1.1.1.302"/>
    </reaction>
</comment>
<dbReference type="PANTHER" id="PTHR38011">
    <property type="entry name" value="DIHYDROFOLATE REDUCTASE FAMILY PROTEIN (AFU_ORTHOLOGUE AFUA_8G06820)"/>
    <property type="match status" value="1"/>
</dbReference>
<evidence type="ECO:0000259" key="14">
    <source>
        <dbReference type="Pfam" id="PF01872"/>
    </source>
</evidence>
<dbReference type="AlphaFoldDB" id="A0A1G4M9Y2"/>
<evidence type="ECO:0000256" key="3">
    <source>
        <dbReference type="ARBA" id="ARBA00009723"/>
    </source>
</evidence>
<evidence type="ECO:0000256" key="5">
    <source>
        <dbReference type="ARBA" id="ARBA00012851"/>
    </source>
</evidence>
<evidence type="ECO:0000256" key="11">
    <source>
        <dbReference type="ARBA" id="ARBA00031630"/>
    </source>
</evidence>
<comment type="catalytic activity">
    <reaction evidence="12">
        <text>2,5-diamino-6-(1-D-ribitylamino)pyrimidin-4(3H)-one 5'-phosphate + NAD(+) = 2,5-diamino-6-(1-D-ribosylamino)pyrimidin-4(3H)-one 5'-phosphate + NADH + H(+)</text>
        <dbReference type="Rhea" id="RHEA:27274"/>
        <dbReference type="ChEBI" id="CHEBI:15378"/>
        <dbReference type="ChEBI" id="CHEBI:57540"/>
        <dbReference type="ChEBI" id="CHEBI:57945"/>
        <dbReference type="ChEBI" id="CHEBI:58890"/>
        <dbReference type="ChEBI" id="CHEBI:59545"/>
        <dbReference type="EC" id="1.1.1.302"/>
    </reaction>
</comment>
<dbReference type="STRING" id="4955.A0A1G4M9Y2"/>
<evidence type="ECO:0000256" key="13">
    <source>
        <dbReference type="ARBA" id="ARBA00049020"/>
    </source>
</evidence>
<evidence type="ECO:0000313" key="16">
    <source>
        <dbReference type="Proteomes" id="UP000190831"/>
    </source>
</evidence>
<dbReference type="FunFam" id="3.40.430.10:FF:000011">
    <property type="entry name" value="Rib7p"/>
    <property type="match status" value="1"/>
</dbReference>
<feature type="domain" description="Bacterial bifunctional deaminase-reductase C-terminal" evidence="14">
    <location>
        <begin position="28"/>
        <end position="238"/>
    </location>
</feature>
<dbReference type="OrthoDB" id="5432at2759"/>
<keyword evidence="9" id="KW-0560">Oxidoreductase</keyword>
<protein>
    <recommendedName>
        <fullName evidence="6">2,5-diamino-6-ribosylamino-4(3H)-pyrimidinone 5'-phosphate reductase</fullName>
        <ecNumber evidence="5">1.1.1.302</ecNumber>
    </recommendedName>
    <alternativeName>
        <fullName evidence="11">2,5-diamino-6-(5-phospho-D-ribosylamino)pyrimidin-4(3H)-one reductase</fullName>
    </alternativeName>
    <alternativeName>
        <fullName evidence="10">2,5-diamino-6-ribitylamino-4(3H)-pyrimidinone 5'-phosphate synthase</fullName>
    </alternativeName>
</protein>
<evidence type="ECO:0000313" key="15">
    <source>
        <dbReference type="EMBL" id="SCW00631.1"/>
    </source>
</evidence>
<organism evidence="15 16">
    <name type="scientific">Lachancea fermentati</name>
    <name type="common">Zygosaccharomyces fermentati</name>
    <dbReference type="NCBI Taxonomy" id="4955"/>
    <lineage>
        <taxon>Eukaryota</taxon>
        <taxon>Fungi</taxon>
        <taxon>Dikarya</taxon>
        <taxon>Ascomycota</taxon>
        <taxon>Saccharomycotina</taxon>
        <taxon>Saccharomycetes</taxon>
        <taxon>Saccharomycetales</taxon>
        <taxon>Saccharomycetaceae</taxon>
        <taxon>Lachancea</taxon>
    </lineage>
</organism>
<dbReference type="GO" id="GO:0008703">
    <property type="term" value="F:5-amino-6-(5-phosphoribosylamino)uracil reductase activity"/>
    <property type="evidence" value="ECO:0007669"/>
    <property type="project" value="InterPro"/>
</dbReference>
<gene>
    <name evidence="15" type="ORF">LAFE_0C08482G</name>
</gene>
<evidence type="ECO:0000256" key="1">
    <source>
        <dbReference type="ARBA" id="ARBA00003555"/>
    </source>
</evidence>
<dbReference type="InterPro" id="IPR024072">
    <property type="entry name" value="DHFR-like_dom_sf"/>
</dbReference>
<keyword evidence="8" id="KW-0521">NADP</keyword>
<dbReference type="OMA" id="HYLRYHH"/>
<comment type="function">
    <text evidence="1">Catalyzes an early step in riboflavin biosynthesis, the NADPH-dependent reduction of the ribose side chain of 2,5-diamino-6-ribosylamino-4(3H)-pyrimidinone 5'-phosphate, yielding 2,5-diamino-6-ribitylamino-4(3H)-pyrimidinone 5'-phosphate.</text>
</comment>
<evidence type="ECO:0000256" key="8">
    <source>
        <dbReference type="ARBA" id="ARBA00022857"/>
    </source>
</evidence>
<evidence type="ECO:0000256" key="6">
    <source>
        <dbReference type="ARBA" id="ARBA00015035"/>
    </source>
</evidence>
<comment type="similarity">
    <text evidence="3">Belongs to the HTP reductase family.</text>
</comment>
<dbReference type="Pfam" id="PF01872">
    <property type="entry name" value="RibD_C"/>
    <property type="match status" value="1"/>
</dbReference>
<dbReference type="InterPro" id="IPR050765">
    <property type="entry name" value="Riboflavin_Biosynth_HTPR"/>
</dbReference>
<dbReference type="SUPFAM" id="SSF53597">
    <property type="entry name" value="Dihydrofolate reductase-like"/>
    <property type="match status" value="1"/>
</dbReference>
<evidence type="ECO:0000256" key="7">
    <source>
        <dbReference type="ARBA" id="ARBA00022619"/>
    </source>
</evidence>
<proteinExistence type="inferred from homology"/>
<dbReference type="InterPro" id="IPR002734">
    <property type="entry name" value="RibDG_C"/>
</dbReference>
<evidence type="ECO:0000256" key="9">
    <source>
        <dbReference type="ARBA" id="ARBA00023002"/>
    </source>
</evidence>
<dbReference type="EMBL" id="LT598485">
    <property type="protein sequence ID" value="SCW00631.1"/>
    <property type="molecule type" value="Genomic_DNA"/>
</dbReference>
<dbReference type="PANTHER" id="PTHR38011:SF7">
    <property type="entry name" value="2,5-DIAMINO-6-RIBOSYLAMINO-4(3H)-PYRIMIDINONE 5'-PHOSPHATE REDUCTASE"/>
    <property type="match status" value="1"/>
</dbReference>
<dbReference type="GO" id="GO:0009231">
    <property type="term" value="P:riboflavin biosynthetic process"/>
    <property type="evidence" value="ECO:0007669"/>
    <property type="project" value="UniProtKB-KW"/>
</dbReference>
<evidence type="ECO:0000256" key="12">
    <source>
        <dbReference type="ARBA" id="ARBA00047550"/>
    </source>
</evidence>
<dbReference type="EC" id="1.1.1.302" evidence="5"/>
<accession>A0A1G4M9Y2</accession>
<evidence type="ECO:0000256" key="10">
    <source>
        <dbReference type="ARBA" id="ARBA00030073"/>
    </source>
</evidence>
<evidence type="ECO:0000256" key="2">
    <source>
        <dbReference type="ARBA" id="ARBA00005104"/>
    </source>
</evidence>
<keyword evidence="16" id="KW-1185">Reference proteome</keyword>
<evidence type="ECO:0000256" key="4">
    <source>
        <dbReference type="ARBA" id="ARBA00011738"/>
    </source>
</evidence>
<dbReference type="Gene3D" id="3.40.430.10">
    <property type="entry name" value="Dihydrofolate Reductase, subunit A"/>
    <property type="match status" value="1"/>
</dbReference>
<reference evidence="15 16" key="1">
    <citation type="submission" date="2016-03" db="EMBL/GenBank/DDBJ databases">
        <authorList>
            <person name="Devillers H."/>
        </authorList>
    </citation>
    <scope>NUCLEOTIDE SEQUENCE [LARGE SCALE GENOMIC DNA]</scope>
    <source>
        <strain evidence="15">CBS 6772</strain>
    </source>
</reference>
<keyword evidence="7" id="KW-0686">Riboflavin biosynthesis</keyword>
<name>A0A1G4M9Y2_LACFM</name>